<dbReference type="Proteomes" id="UP000070133">
    <property type="component" value="Unassembled WGS sequence"/>
</dbReference>
<keyword evidence="2" id="KW-1185">Reference proteome</keyword>
<accession>A0A139HF64</accession>
<dbReference type="AlphaFoldDB" id="A0A139HF64"/>
<organism evidence="1 2">
    <name type="scientific">Pseudocercospora eumusae</name>
    <dbReference type="NCBI Taxonomy" id="321146"/>
    <lineage>
        <taxon>Eukaryota</taxon>
        <taxon>Fungi</taxon>
        <taxon>Dikarya</taxon>
        <taxon>Ascomycota</taxon>
        <taxon>Pezizomycotina</taxon>
        <taxon>Dothideomycetes</taxon>
        <taxon>Dothideomycetidae</taxon>
        <taxon>Mycosphaerellales</taxon>
        <taxon>Mycosphaerellaceae</taxon>
        <taxon>Pseudocercospora</taxon>
    </lineage>
</organism>
<sequence>MDNNDDFLSMLQRARTTHAQSSLQRAIPDRPAVHSIHVTGTKEDLEDTELLPDLGECTATKDAVENTIISRNQVTRSFDREAGAARKLRDECVQHNSTQPLMKLPVEIRTIICQLAIRSGLEERENKIVSAAMNDSNDRIMKIDSDADSDPSEENNKLAAYRVDDVLSEKLEPSIVRVCKVLRQEQMKTFHDTLQQRISILRNYMESDCKTLLLELRPWSTINELYEGNDRERSLLVWDVIPDYASHLDRLRL</sequence>
<dbReference type="EMBL" id="LFZN01000062">
    <property type="protein sequence ID" value="KXT01078.1"/>
    <property type="molecule type" value="Genomic_DNA"/>
</dbReference>
<protein>
    <submittedName>
        <fullName evidence="1">Uncharacterized protein</fullName>
    </submittedName>
</protein>
<evidence type="ECO:0000313" key="1">
    <source>
        <dbReference type="EMBL" id="KXT01078.1"/>
    </source>
</evidence>
<comment type="caution">
    <text evidence="1">The sequence shown here is derived from an EMBL/GenBank/DDBJ whole genome shotgun (WGS) entry which is preliminary data.</text>
</comment>
<proteinExistence type="predicted"/>
<gene>
    <name evidence="1" type="ORF">AC578_4143</name>
</gene>
<name>A0A139HF64_9PEZI</name>
<reference evidence="1 2" key="1">
    <citation type="submission" date="2015-07" db="EMBL/GenBank/DDBJ databases">
        <title>Comparative genomics of the Sigatoka disease complex on banana suggests a link between parallel evolutionary changes in Pseudocercospora fijiensis and Pseudocercospora eumusae and increased virulence on the banana host.</title>
        <authorList>
            <person name="Chang T.-C."/>
            <person name="Salvucci A."/>
            <person name="Crous P.W."/>
            <person name="Stergiopoulos I."/>
        </authorList>
    </citation>
    <scope>NUCLEOTIDE SEQUENCE [LARGE SCALE GENOMIC DNA]</scope>
    <source>
        <strain evidence="1 2">CBS 114824</strain>
    </source>
</reference>
<evidence type="ECO:0000313" key="2">
    <source>
        <dbReference type="Proteomes" id="UP000070133"/>
    </source>
</evidence>